<comment type="caution">
    <text evidence="1">The sequence shown here is derived from an EMBL/GenBank/DDBJ whole genome shotgun (WGS) entry which is preliminary data.</text>
</comment>
<dbReference type="Proteomes" id="UP001604336">
    <property type="component" value="Unassembled WGS sequence"/>
</dbReference>
<dbReference type="PANTHER" id="PTHR33223:SF10">
    <property type="entry name" value="AMINOTRANSFERASE-LIKE PLANT MOBILE DOMAIN-CONTAINING PROTEIN"/>
    <property type="match status" value="1"/>
</dbReference>
<protein>
    <recommendedName>
        <fullName evidence="3">Retrotransposon gag domain-containing protein</fullName>
    </recommendedName>
</protein>
<reference evidence="2" key="1">
    <citation type="submission" date="2024-07" db="EMBL/GenBank/DDBJ databases">
        <title>Two chromosome-level genome assemblies of Korean endemic species Abeliophyllum distichum and Forsythia ovata (Oleaceae).</title>
        <authorList>
            <person name="Jang H."/>
        </authorList>
    </citation>
    <scope>NUCLEOTIDE SEQUENCE [LARGE SCALE GENOMIC DNA]</scope>
</reference>
<dbReference type="AlphaFoldDB" id="A0ABD1U1C4"/>
<keyword evidence="2" id="KW-1185">Reference proteome</keyword>
<accession>A0ABD1U1C4</accession>
<dbReference type="PANTHER" id="PTHR33223">
    <property type="entry name" value="CCHC-TYPE DOMAIN-CONTAINING PROTEIN"/>
    <property type="match status" value="1"/>
</dbReference>
<organism evidence="1 2">
    <name type="scientific">Abeliophyllum distichum</name>
    <dbReference type="NCBI Taxonomy" id="126358"/>
    <lineage>
        <taxon>Eukaryota</taxon>
        <taxon>Viridiplantae</taxon>
        <taxon>Streptophyta</taxon>
        <taxon>Embryophyta</taxon>
        <taxon>Tracheophyta</taxon>
        <taxon>Spermatophyta</taxon>
        <taxon>Magnoliopsida</taxon>
        <taxon>eudicotyledons</taxon>
        <taxon>Gunneridae</taxon>
        <taxon>Pentapetalae</taxon>
        <taxon>asterids</taxon>
        <taxon>lamiids</taxon>
        <taxon>Lamiales</taxon>
        <taxon>Oleaceae</taxon>
        <taxon>Forsythieae</taxon>
        <taxon>Abeliophyllum</taxon>
    </lineage>
</organism>
<dbReference type="EMBL" id="JBFOLK010000004">
    <property type="protein sequence ID" value="KAL2518803.1"/>
    <property type="molecule type" value="Genomic_DNA"/>
</dbReference>
<evidence type="ECO:0000313" key="2">
    <source>
        <dbReference type="Proteomes" id="UP001604336"/>
    </source>
</evidence>
<evidence type="ECO:0008006" key="3">
    <source>
        <dbReference type="Google" id="ProtNLM"/>
    </source>
</evidence>
<evidence type="ECO:0000313" key="1">
    <source>
        <dbReference type="EMBL" id="KAL2518803.1"/>
    </source>
</evidence>
<gene>
    <name evidence="1" type="ORF">Adt_15050</name>
</gene>
<name>A0ABD1U1C4_9LAMI</name>
<proteinExistence type="predicted"/>
<sequence>MDDDDENLSFSTEIRSASISHKFRVPKTTPYTGKEDPLDHINTYKTEMSLRRVTPALKYQAFHLTLLGGAKMWYNKLATGSISRWPEIKKTFINYFSSGKPASAPMKCLHDIRQARFEPM</sequence>